<gene>
    <name evidence="2" type="ORF">PFISCL1PPCAC_9699</name>
</gene>
<evidence type="ECO:0000313" key="2">
    <source>
        <dbReference type="EMBL" id="GMT18402.1"/>
    </source>
</evidence>
<feature type="chain" id="PRO_5043338532" description="Interleukin" evidence="1">
    <location>
        <begin position="17"/>
        <end position="157"/>
    </location>
</feature>
<feature type="signal peptide" evidence="1">
    <location>
        <begin position="1"/>
        <end position="16"/>
    </location>
</feature>
<evidence type="ECO:0000313" key="3">
    <source>
        <dbReference type="Proteomes" id="UP001432322"/>
    </source>
</evidence>
<keyword evidence="1" id="KW-0732">Signal</keyword>
<dbReference type="Proteomes" id="UP001432322">
    <property type="component" value="Unassembled WGS sequence"/>
</dbReference>
<sequence>MIALLVFCVLLARSSAIIPHSKLEEYNSIDAKKIYDILLNFEGKTTPTLAELLCEMSYCHFEDKNKCVLNCEKWDAEINRRIFKIMMSNHANATVSLNVQECFLRCVTVCQSEACKDLCSSLCSTHFSYPNRAEYEREFKHFFSQVMQDSVQLINKQ</sequence>
<accession>A0AAV5VJZ3</accession>
<dbReference type="AlphaFoldDB" id="A0AAV5VJZ3"/>
<protein>
    <recommendedName>
        <fullName evidence="4">Interleukin</fullName>
    </recommendedName>
</protein>
<evidence type="ECO:0000256" key="1">
    <source>
        <dbReference type="SAM" id="SignalP"/>
    </source>
</evidence>
<name>A0AAV5VJZ3_9BILA</name>
<organism evidence="2 3">
    <name type="scientific">Pristionchus fissidentatus</name>
    <dbReference type="NCBI Taxonomy" id="1538716"/>
    <lineage>
        <taxon>Eukaryota</taxon>
        <taxon>Metazoa</taxon>
        <taxon>Ecdysozoa</taxon>
        <taxon>Nematoda</taxon>
        <taxon>Chromadorea</taxon>
        <taxon>Rhabditida</taxon>
        <taxon>Rhabditina</taxon>
        <taxon>Diplogasteromorpha</taxon>
        <taxon>Diplogasteroidea</taxon>
        <taxon>Neodiplogasteridae</taxon>
        <taxon>Pristionchus</taxon>
    </lineage>
</organism>
<proteinExistence type="predicted"/>
<comment type="caution">
    <text evidence="2">The sequence shown here is derived from an EMBL/GenBank/DDBJ whole genome shotgun (WGS) entry which is preliminary data.</text>
</comment>
<keyword evidence="3" id="KW-1185">Reference proteome</keyword>
<dbReference type="EMBL" id="BTSY01000003">
    <property type="protein sequence ID" value="GMT18402.1"/>
    <property type="molecule type" value="Genomic_DNA"/>
</dbReference>
<reference evidence="2" key="1">
    <citation type="submission" date="2023-10" db="EMBL/GenBank/DDBJ databases">
        <title>Genome assembly of Pristionchus species.</title>
        <authorList>
            <person name="Yoshida K."/>
            <person name="Sommer R.J."/>
        </authorList>
    </citation>
    <scope>NUCLEOTIDE SEQUENCE</scope>
    <source>
        <strain evidence="2">RS5133</strain>
    </source>
</reference>
<evidence type="ECO:0008006" key="4">
    <source>
        <dbReference type="Google" id="ProtNLM"/>
    </source>
</evidence>